<comment type="caution">
    <text evidence="1">The sequence shown here is derived from an EMBL/GenBank/DDBJ whole genome shotgun (WGS) entry which is preliminary data.</text>
</comment>
<gene>
    <name evidence="1" type="ORF">JT362_16070</name>
</gene>
<accession>A0ABT2J9V8</accession>
<keyword evidence="2" id="KW-1185">Reference proteome</keyword>
<evidence type="ECO:0000313" key="2">
    <source>
        <dbReference type="Proteomes" id="UP001156441"/>
    </source>
</evidence>
<sequence length="163" mass="18696">MEDEDDVYTASIDELISNFRSALIALVPVAERARMVWADAMEQHYEWEKLQQAVFNAFVAQPIAMDRGRDDAQLPLSTYDIDVADYSPMSWISCQSSLEEDLALVRLVTHEHPFDIVQAAKVDSENFQRSSVVEIPYERSSFCYIRRMRDGKAVRISNIEAVE</sequence>
<proteinExistence type="predicted"/>
<organism evidence="1 2">
    <name type="scientific">Actinophytocola gossypii</name>
    <dbReference type="NCBI Taxonomy" id="2812003"/>
    <lineage>
        <taxon>Bacteria</taxon>
        <taxon>Bacillati</taxon>
        <taxon>Actinomycetota</taxon>
        <taxon>Actinomycetes</taxon>
        <taxon>Pseudonocardiales</taxon>
        <taxon>Pseudonocardiaceae</taxon>
    </lineage>
</organism>
<dbReference type="EMBL" id="JAFFZE010000012">
    <property type="protein sequence ID" value="MCT2584637.1"/>
    <property type="molecule type" value="Genomic_DNA"/>
</dbReference>
<dbReference type="RefSeq" id="WP_260192028.1">
    <property type="nucleotide sequence ID" value="NZ_JAFFZE010000012.1"/>
</dbReference>
<reference evidence="1 2" key="1">
    <citation type="submission" date="2021-02" db="EMBL/GenBank/DDBJ databases">
        <title>Actinophytocola xerophila sp. nov., isolated from soil of cotton cropping field.</title>
        <authorList>
            <person name="Huang R."/>
            <person name="Chen X."/>
            <person name="Ge X."/>
            <person name="Liu W."/>
        </authorList>
    </citation>
    <scope>NUCLEOTIDE SEQUENCE [LARGE SCALE GENOMIC DNA]</scope>
    <source>
        <strain evidence="1 2">S1-96</strain>
    </source>
</reference>
<name>A0ABT2J9V8_9PSEU</name>
<evidence type="ECO:0000313" key="1">
    <source>
        <dbReference type="EMBL" id="MCT2584637.1"/>
    </source>
</evidence>
<dbReference type="Proteomes" id="UP001156441">
    <property type="component" value="Unassembled WGS sequence"/>
</dbReference>
<protein>
    <submittedName>
        <fullName evidence="1">Uncharacterized protein</fullName>
    </submittedName>
</protein>